<evidence type="ECO:0000313" key="12">
    <source>
        <dbReference type="Proteomes" id="UP000595437"/>
    </source>
</evidence>
<comment type="catalytic activity">
    <reaction evidence="4">
        <text>a 5'-end (N(7)-methyl 5'-triphosphoguanosine)-ribonucleoside in mRNA + H2O = N(7)-methyl-GDP + a 5'-end phospho-ribonucleoside in mRNA + 2 H(+)</text>
        <dbReference type="Rhea" id="RHEA:67484"/>
        <dbReference type="Rhea" id="RHEA-COMP:15692"/>
        <dbReference type="Rhea" id="RHEA-COMP:17167"/>
        <dbReference type="ChEBI" id="CHEBI:15377"/>
        <dbReference type="ChEBI" id="CHEBI:15378"/>
        <dbReference type="ChEBI" id="CHEBI:63714"/>
        <dbReference type="ChEBI" id="CHEBI:138282"/>
        <dbReference type="ChEBI" id="CHEBI:156461"/>
        <dbReference type="EC" id="3.6.1.62"/>
    </reaction>
</comment>
<dbReference type="InterPro" id="IPR000407">
    <property type="entry name" value="GDA1_CD39_NTPase"/>
</dbReference>
<accession>A0A7T8GZ67</accession>
<keyword evidence="2" id="KW-0378">Hydrolase</keyword>
<proteinExistence type="inferred from homology"/>
<dbReference type="OrthoDB" id="6372431at2759"/>
<evidence type="ECO:0000256" key="1">
    <source>
        <dbReference type="ARBA" id="ARBA00009283"/>
    </source>
</evidence>
<feature type="binding site" evidence="9">
    <location>
        <begin position="68"/>
        <end position="72"/>
    </location>
    <ligand>
        <name>ATP</name>
        <dbReference type="ChEBI" id="CHEBI:30616"/>
    </ligand>
</feature>
<organism evidence="11 12">
    <name type="scientific">Caligus rogercresseyi</name>
    <name type="common">Sea louse</name>
    <dbReference type="NCBI Taxonomy" id="217165"/>
    <lineage>
        <taxon>Eukaryota</taxon>
        <taxon>Metazoa</taxon>
        <taxon>Ecdysozoa</taxon>
        <taxon>Arthropoda</taxon>
        <taxon>Crustacea</taxon>
        <taxon>Multicrustacea</taxon>
        <taxon>Hexanauplia</taxon>
        <taxon>Copepoda</taxon>
        <taxon>Siphonostomatoida</taxon>
        <taxon>Caligidae</taxon>
        <taxon>Caligus</taxon>
    </lineage>
</organism>
<evidence type="ECO:0000256" key="8">
    <source>
        <dbReference type="PIRSR" id="PIRSR600407-1"/>
    </source>
</evidence>
<sequence length="550" mass="61628">ATAGLRLLPPESAQALLSSVNAVLEASGFNSLGAEIMNPMEEGLFGWFTLNYLMKSFSSDYVCLDLGGGSTQISFSPSSPPESLIEPWMKTSQFIHRVQVLREERDLYSHSYLGLGILSVRRELFKGLSESEAISSPCIGRNARPFHHTFQDFNYTLVGDPRVTNPYEACHALIKDILRKKVRVHRPSEILGRRIAAFSYYFDRALDRGLLPEGSLEGTLRVQDFTAVAVEACNDEVDLHKFHCLDLTYISSLLLDGYGFPGSQEIHLFKKIQGYEVSWALGNSSSPIEFHRCLLQLLGCPQAQSSLQVNVQRLDPQRITIEPSEDGIPLKHPPFCPMFNDPPQFINSERGVDVGVCGLLVSRDEHVLLTRRSKNLRTFPGAWVPPGGAIDPEDDSLLSTCVRELSEETGLKDLQLEDYSLLCAWESVYPYSTDLGNPKRHHLVLYYVLKSKKSKSEFEEDFFLQRDEVDAVTWISSVLAAQVSHHAPLSEPNSILEVLHLHPSGDASLPLERKTMPSSSFFCMTSDSRDRYSERITTGTMFALSQWSKS</sequence>
<dbReference type="Proteomes" id="UP000595437">
    <property type="component" value="Chromosome 9"/>
</dbReference>
<feature type="active site" description="Proton acceptor" evidence="8">
    <location>
        <position position="42"/>
    </location>
</feature>
<keyword evidence="9" id="KW-0547">Nucleotide-binding</keyword>
<dbReference type="GO" id="GO:0140933">
    <property type="term" value="F:5'-(N(7)-methylguanosine 5'-triphospho)-[mRNA] hydrolase activity"/>
    <property type="evidence" value="ECO:0007669"/>
    <property type="project" value="UniProtKB-EC"/>
</dbReference>
<feature type="non-terminal residue" evidence="11">
    <location>
        <position position="550"/>
    </location>
</feature>
<evidence type="ECO:0000256" key="4">
    <source>
        <dbReference type="ARBA" id="ARBA00093205"/>
    </source>
</evidence>
<protein>
    <recommendedName>
        <fullName evidence="6">m7GpppN-mRNA hydrolase NUDT17</fullName>
        <ecNumber evidence="3">3.6.1.62</ecNumber>
    </recommendedName>
    <alternativeName>
        <fullName evidence="7">Nucleoside diphosphate-linked moiety X motif 17</fullName>
    </alternativeName>
</protein>
<evidence type="ECO:0000256" key="7">
    <source>
        <dbReference type="ARBA" id="ARBA00093663"/>
    </source>
</evidence>
<dbReference type="AlphaFoldDB" id="A0A7T8GZ67"/>
<comment type="similarity">
    <text evidence="1">Belongs to the GDA1/CD39 NTPase family.</text>
</comment>
<evidence type="ECO:0000256" key="6">
    <source>
        <dbReference type="ARBA" id="ARBA00093621"/>
    </source>
</evidence>
<dbReference type="Pfam" id="PF01150">
    <property type="entry name" value="GDA1_CD39"/>
    <property type="match status" value="1"/>
</dbReference>
<feature type="domain" description="Nudix hydrolase" evidence="10">
    <location>
        <begin position="351"/>
        <end position="501"/>
    </location>
</feature>
<dbReference type="PANTHER" id="PTHR11782:SF127">
    <property type="entry name" value="NTPASE, ISOFORM F"/>
    <property type="match status" value="1"/>
</dbReference>
<name>A0A7T8GZ67_CALRO</name>
<dbReference type="PANTHER" id="PTHR11782">
    <property type="entry name" value="ADENOSINE/GUANOSINE DIPHOSPHATASE"/>
    <property type="match status" value="1"/>
</dbReference>
<dbReference type="InterPro" id="IPR000086">
    <property type="entry name" value="NUDIX_hydrolase_dom"/>
</dbReference>
<comment type="function">
    <text evidence="5">Acts as a decapping enzyme capable of hydrolyzing monomethylated capped RNAs (in vitro). Hydrolyzes monomethylated capped RNA after alpha and beta phosphates to form N(7)-methyl-GDP. Shows low activity towards unmethylated capped RNA.</text>
</comment>
<dbReference type="PROSITE" id="PS51462">
    <property type="entry name" value="NUDIX"/>
    <property type="match status" value="1"/>
</dbReference>
<dbReference type="EC" id="3.6.1.62" evidence="3"/>
<dbReference type="Gene3D" id="3.90.79.10">
    <property type="entry name" value="Nucleoside Triphosphate Pyrophosphohydrolase"/>
    <property type="match status" value="1"/>
</dbReference>
<dbReference type="EMBL" id="CP045898">
    <property type="protein sequence ID" value="QQP40503.1"/>
    <property type="molecule type" value="Genomic_DNA"/>
</dbReference>
<dbReference type="Gene3D" id="3.30.420.150">
    <property type="entry name" value="Exopolyphosphatase. Domain 2"/>
    <property type="match status" value="1"/>
</dbReference>
<keyword evidence="12" id="KW-1185">Reference proteome</keyword>
<dbReference type="Pfam" id="PF00293">
    <property type="entry name" value="NUDIX"/>
    <property type="match status" value="1"/>
</dbReference>
<dbReference type="InterPro" id="IPR033716">
    <property type="entry name" value="Nudt17_dom"/>
</dbReference>
<evidence type="ECO:0000256" key="3">
    <source>
        <dbReference type="ARBA" id="ARBA00026102"/>
    </source>
</evidence>
<dbReference type="GO" id="GO:0005524">
    <property type="term" value="F:ATP binding"/>
    <property type="evidence" value="ECO:0007669"/>
    <property type="project" value="UniProtKB-KW"/>
</dbReference>
<dbReference type="InterPro" id="IPR015797">
    <property type="entry name" value="NUDIX_hydrolase-like_dom_sf"/>
</dbReference>
<evidence type="ECO:0000256" key="2">
    <source>
        <dbReference type="ARBA" id="ARBA00022801"/>
    </source>
</evidence>
<keyword evidence="9" id="KW-0067">ATP-binding</keyword>
<evidence type="ECO:0000259" key="10">
    <source>
        <dbReference type="PROSITE" id="PS51462"/>
    </source>
</evidence>
<evidence type="ECO:0000313" key="11">
    <source>
        <dbReference type="EMBL" id="QQP40503.1"/>
    </source>
</evidence>
<dbReference type="SUPFAM" id="SSF55811">
    <property type="entry name" value="Nudix"/>
    <property type="match status" value="1"/>
</dbReference>
<dbReference type="CDD" id="cd04694">
    <property type="entry name" value="NUDIX_Nudt17"/>
    <property type="match status" value="1"/>
</dbReference>
<evidence type="ECO:0000256" key="5">
    <source>
        <dbReference type="ARBA" id="ARBA00093415"/>
    </source>
</evidence>
<reference evidence="12" key="1">
    <citation type="submission" date="2021-01" db="EMBL/GenBank/DDBJ databases">
        <title>Caligus Genome Assembly.</title>
        <authorList>
            <person name="Gallardo-Escarate C."/>
        </authorList>
    </citation>
    <scope>NUCLEOTIDE SEQUENCE [LARGE SCALE GENOMIC DNA]</scope>
</reference>
<evidence type="ECO:0000256" key="9">
    <source>
        <dbReference type="PIRSR" id="PIRSR600407-2"/>
    </source>
</evidence>
<gene>
    <name evidence="11" type="ORF">FKW44_014568</name>
</gene>